<dbReference type="PANTHER" id="PTHR43289:SF34">
    <property type="entry name" value="SERINE_THREONINE-PROTEIN KINASE YBDM-RELATED"/>
    <property type="match status" value="1"/>
</dbReference>
<protein>
    <recommendedName>
        <fullName evidence="7">Protein kinase domain-containing protein</fullName>
    </recommendedName>
</protein>
<dbReference type="RefSeq" id="WP_068680981.1">
    <property type="nucleotide sequence ID" value="NZ_LYPA01000042.1"/>
</dbReference>
<dbReference type="PROSITE" id="PS50011">
    <property type="entry name" value="PROTEIN_KINASE_DOM"/>
    <property type="match status" value="1"/>
</dbReference>
<keyword evidence="4 5" id="KW-0067">ATP-binding</keyword>
<feature type="compositionally biased region" description="Polar residues" evidence="6">
    <location>
        <begin position="1"/>
        <end position="25"/>
    </location>
</feature>
<dbReference type="CDD" id="cd14014">
    <property type="entry name" value="STKc_PknB_like"/>
    <property type="match status" value="1"/>
</dbReference>
<dbReference type="AlphaFoldDB" id="A0A1A5YN42"/>
<feature type="region of interest" description="Disordered" evidence="6">
    <location>
        <begin position="1"/>
        <end position="32"/>
    </location>
</feature>
<dbReference type="PROSITE" id="PS00108">
    <property type="entry name" value="PROTEIN_KINASE_ST"/>
    <property type="match status" value="1"/>
</dbReference>
<dbReference type="InterPro" id="IPR008271">
    <property type="entry name" value="Ser/Thr_kinase_AS"/>
</dbReference>
<dbReference type="InterPro" id="IPR027417">
    <property type="entry name" value="P-loop_NTPase"/>
</dbReference>
<proteinExistence type="predicted"/>
<sequence length="545" mass="59835">MEPKNVPTNEQYGTTSSLQRQQSPGSRRKNRGGVIGGRYRILRIIGEGGMGIVYAAEDLRLGGMIRAVKIGVSGNSREGLGEEAATLMRLNHPHLPQLLDYCPAQGNEDIEALVMDYFEGITGIEAVRSGGLEQELVLDIGLQLCDALSYLHEQPVPVIHRDLKPSNILIGEGGHVKLIDFGISRLFREGQAHDTVMLGTAGFASPEQRQGEQSDARSDVYGLGALLYFLASGGGMIGGSSRREQLRLLAKLEGRFSAEARQLLGDMLEPDRSRRHQSMRRVREAMLQCGGQQAGMKRNYGASVSLRRGRPKWISVLSLTPGAGATTLSLTLAWMLAREGRTTTAVECAGPVSEWSELLPDCWERQSDLDQGIYRGRLNPAKKVANVQLLSLSGQSSGNVNPRTSLFGTALREAEGDCVIADLSSEWDGDAFGEMLTRSSLVLAVGDPSLSKWQIPKLLKLAELREQLEKEGRHLRWIANKDLKFRGRQEWLSSFPAKPLAVVPLLPARDVLDTLWRGRWLPEHPGLGRELGKAFRPIVGEVLNL</sequence>
<dbReference type="SMART" id="SM00220">
    <property type="entry name" value="S_TKc"/>
    <property type="match status" value="1"/>
</dbReference>
<keyword evidence="1" id="KW-0808">Transferase</keyword>
<evidence type="ECO:0000256" key="6">
    <source>
        <dbReference type="SAM" id="MobiDB-lite"/>
    </source>
</evidence>
<evidence type="ECO:0000256" key="1">
    <source>
        <dbReference type="ARBA" id="ARBA00022679"/>
    </source>
</evidence>
<gene>
    <name evidence="8" type="ORF">A7K91_21895</name>
</gene>
<dbReference type="Gene3D" id="3.40.50.300">
    <property type="entry name" value="P-loop containing nucleotide triphosphate hydrolases"/>
    <property type="match status" value="1"/>
</dbReference>
<evidence type="ECO:0000313" key="8">
    <source>
        <dbReference type="EMBL" id="OBR66978.1"/>
    </source>
</evidence>
<comment type="caution">
    <text evidence="8">The sequence shown here is derived from an EMBL/GenBank/DDBJ whole genome shotgun (WGS) entry which is preliminary data.</text>
</comment>
<keyword evidence="2 5" id="KW-0547">Nucleotide-binding</keyword>
<dbReference type="SUPFAM" id="SSF52540">
    <property type="entry name" value="P-loop containing nucleoside triphosphate hydrolases"/>
    <property type="match status" value="1"/>
</dbReference>
<dbReference type="GO" id="GO:0005524">
    <property type="term" value="F:ATP binding"/>
    <property type="evidence" value="ECO:0007669"/>
    <property type="project" value="UniProtKB-UniRule"/>
</dbReference>
<dbReference type="SUPFAM" id="SSF56112">
    <property type="entry name" value="Protein kinase-like (PK-like)"/>
    <property type="match status" value="1"/>
</dbReference>
<keyword evidence="9" id="KW-1185">Reference proteome</keyword>
<dbReference type="InterPro" id="IPR011009">
    <property type="entry name" value="Kinase-like_dom_sf"/>
</dbReference>
<dbReference type="Gene3D" id="1.10.510.10">
    <property type="entry name" value="Transferase(Phosphotransferase) domain 1"/>
    <property type="match status" value="1"/>
</dbReference>
<accession>A0A1A5YN42</accession>
<evidence type="ECO:0000256" key="5">
    <source>
        <dbReference type="PROSITE-ProRule" id="PRU10141"/>
    </source>
</evidence>
<dbReference type="PANTHER" id="PTHR43289">
    <property type="entry name" value="MITOGEN-ACTIVATED PROTEIN KINASE KINASE KINASE 20-RELATED"/>
    <property type="match status" value="1"/>
</dbReference>
<evidence type="ECO:0000313" key="9">
    <source>
        <dbReference type="Proteomes" id="UP000092024"/>
    </source>
</evidence>
<feature type="binding site" evidence="5">
    <location>
        <position position="69"/>
    </location>
    <ligand>
        <name>ATP</name>
        <dbReference type="ChEBI" id="CHEBI:30616"/>
    </ligand>
</feature>
<evidence type="ECO:0000256" key="4">
    <source>
        <dbReference type="ARBA" id="ARBA00022840"/>
    </source>
</evidence>
<dbReference type="OrthoDB" id="9788659at2"/>
<evidence type="ECO:0000259" key="7">
    <source>
        <dbReference type="PROSITE" id="PS50011"/>
    </source>
</evidence>
<reference evidence="8 9" key="1">
    <citation type="submission" date="2016-05" db="EMBL/GenBank/DDBJ databases">
        <title>Paenibacillus oryzae. sp. nov., isolated from the rice root.</title>
        <authorList>
            <person name="Zhang J."/>
            <person name="Zhang X."/>
        </authorList>
    </citation>
    <scope>NUCLEOTIDE SEQUENCE [LARGE SCALE GENOMIC DNA]</scope>
    <source>
        <strain evidence="8 9">1DrF-4</strain>
    </source>
</reference>
<evidence type="ECO:0000256" key="2">
    <source>
        <dbReference type="ARBA" id="ARBA00022741"/>
    </source>
</evidence>
<dbReference type="Gene3D" id="3.30.200.20">
    <property type="entry name" value="Phosphorylase Kinase, domain 1"/>
    <property type="match status" value="1"/>
</dbReference>
<dbReference type="STRING" id="1844972.A7K91_21895"/>
<name>A0A1A5YN42_9BACL</name>
<dbReference type="GO" id="GO:0004674">
    <property type="term" value="F:protein serine/threonine kinase activity"/>
    <property type="evidence" value="ECO:0007669"/>
    <property type="project" value="TreeGrafter"/>
</dbReference>
<dbReference type="PROSITE" id="PS00107">
    <property type="entry name" value="PROTEIN_KINASE_ATP"/>
    <property type="match status" value="1"/>
</dbReference>
<dbReference type="InterPro" id="IPR017441">
    <property type="entry name" value="Protein_kinase_ATP_BS"/>
</dbReference>
<dbReference type="Proteomes" id="UP000092024">
    <property type="component" value="Unassembled WGS sequence"/>
</dbReference>
<evidence type="ECO:0000256" key="3">
    <source>
        <dbReference type="ARBA" id="ARBA00022777"/>
    </source>
</evidence>
<organism evidence="8 9">
    <name type="scientific">Paenibacillus oryzae</name>
    <dbReference type="NCBI Taxonomy" id="1844972"/>
    <lineage>
        <taxon>Bacteria</taxon>
        <taxon>Bacillati</taxon>
        <taxon>Bacillota</taxon>
        <taxon>Bacilli</taxon>
        <taxon>Bacillales</taxon>
        <taxon>Paenibacillaceae</taxon>
        <taxon>Paenibacillus</taxon>
    </lineage>
</organism>
<keyword evidence="3" id="KW-0418">Kinase</keyword>
<dbReference type="Pfam" id="PF00069">
    <property type="entry name" value="Pkinase"/>
    <property type="match status" value="1"/>
</dbReference>
<dbReference type="InterPro" id="IPR000719">
    <property type="entry name" value="Prot_kinase_dom"/>
</dbReference>
<dbReference type="EMBL" id="LYPA01000042">
    <property type="protein sequence ID" value="OBR66978.1"/>
    <property type="molecule type" value="Genomic_DNA"/>
</dbReference>
<feature type="domain" description="Protein kinase" evidence="7">
    <location>
        <begin position="39"/>
        <end position="287"/>
    </location>
</feature>